<dbReference type="Proteomes" id="UP000617951">
    <property type="component" value="Unassembled WGS sequence"/>
</dbReference>
<proteinExistence type="predicted"/>
<name>A0A926HWB4_9FIRM</name>
<organism evidence="1 2">
    <name type="scientific">Guopingia tenuis</name>
    <dbReference type="NCBI Taxonomy" id="2763656"/>
    <lineage>
        <taxon>Bacteria</taxon>
        <taxon>Bacillati</taxon>
        <taxon>Bacillota</taxon>
        <taxon>Clostridia</taxon>
        <taxon>Christensenellales</taxon>
        <taxon>Christensenellaceae</taxon>
        <taxon>Guopingia</taxon>
    </lineage>
</organism>
<sequence length="67" mass="7611">MFVTIDRLEGENAVIELETTDMVCVPLALFRGLGVKEGDVLEIQVSKKETQARRARVQKLMDDLFED</sequence>
<dbReference type="Pfam" id="PF11213">
    <property type="entry name" value="DUF3006"/>
    <property type="match status" value="1"/>
</dbReference>
<protein>
    <submittedName>
        <fullName evidence="1">DUF3006 domain-containing protein</fullName>
    </submittedName>
</protein>
<evidence type="ECO:0000313" key="1">
    <source>
        <dbReference type="EMBL" id="MBC8537830.1"/>
    </source>
</evidence>
<dbReference type="Gene3D" id="6.20.120.50">
    <property type="match status" value="1"/>
</dbReference>
<dbReference type="InterPro" id="IPR021377">
    <property type="entry name" value="DUF3006"/>
</dbReference>
<keyword evidence="2" id="KW-1185">Reference proteome</keyword>
<accession>A0A926HWB4</accession>
<evidence type="ECO:0000313" key="2">
    <source>
        <dbReference type="Proteomes" id="UP000617951"/>
    </source>
</evidence>
<gene>
    <name evidence="1" type="ORF">H8693_02635</name>
</gene>
<dbReference type="EMBL" id="JACRSS010000001">
    <property type="protein sequence ID" value="MBC8537830.1"/>
    <property type="molecule type" value="Genomic_DNA"/>
</dbReference>
<comment type="caution">
    <text evidence="1">The sequence shown here is derived from an EMBL/GenBank/DDBJ whole genome shotgun (WGS) entry which is preliminary data.</text>
</comment>
<dbReference type="AlphaFoldDB" id="A0A926HWB4"/>
<reference evidence="1" key="1">
    <citation type="submission" date="2020-08" db="EMBL/GenBank/DDBJ databases">
        <title>Genome public.</title>
        <authorList>
            <person name="Liu C."/>
            <person name="Sun Q."/>
        </authorList>
    </citation>
    <scope>NUCLEOTIDE SEQUENCE</scope>
    <source>
        <strain evidence="1">NSJ-63</strain>
    </source>
</reference>
<dbReference type="RefSeq" id="WP_178618448.1">
    <property type="nucleotide sequence ID" value="NZ_JACRSS010000001.1"/>
</dbReference>